<feature type="binding site" evidence="5">
    <location>
        <position position="90"/>
    </location>
    <ligand>
        <name>Zn(2+)</name>
        <dbReference type="ChEBI" id="CHEBI:29105"/>
    </ligand>
</feature>
<keyword evidence="3 5" id="KW-0479">Metal-binding</keyword>
<evidence type="ECO:0000256" key="1">
    <source>
        <dbReference type="ARBA" id="ARBA00010748"/>
    </source>
</evidence>
<dbReference type="OrthoDB" id="288014at2"/>
<dbReference type="InterPro" id="IPR000688">
    <property type="entry name" value="HypA/HybF"/>
</dbReference>
<dbReference type="NCBIfam" id="TIGR00100">
    <property type="entry name" value="hypA"/>
    <property type="match status" value="1"/>
</dbReference>
<feature type="binding site" evidence="5">
    <location>
        <position position="77"/>
    </location>
    <ligand>
        <name>Zn(2+)</name>
        <dbReference type="ChEBI" id="CHEBI:29105"/>
    </ligand>
</feature>
<feature type="binding site" evidence="5">
    <location>
        <position position="93"/>
    </location>
    <ligand>
        <name>Zn(2+)</name>
        <dbReference type="ChEBI" id="CHEBI:29105"/>
    </ligand>
</feature>
<dbReference type="Proteomes" id="UP000296201">
    <property type="component" value="Chromosome"/>
</dbReference>
<evidence type="ECO:0000256" key="2">
    <source>
        <dbReference type="ARBA" id="ARBA00022596"/>
    </source>
</evidence>
<dbReference type="RefSeq" id="WP_135796650.1">
    <property type="nucleotide sequence ID" value="NZ_CP032096.1"/>
</dbReference>
<dbReference type="PANTHER" id="PTHR34535:SF3">
    <property type="entry name" value="HYDROGENASE MATURATION FACTOR HYPA"/>
    <property type="match status" value="1"/>
</dbReference>
<feature type="binding site" evidence="5">
    <location>
        <position position="74"/>
    </location>
    <ligand>
        <name>Zn(2+)</name>
        <dbReference type="ChEBI" id="CHEBI:29105"/>
    </ligand>
</feature>
<reference evidence="6 7" key="1">
    <citation type="submission" date="2018-08" db="EMBL/GenBank/DDBJ databases">
        <title>Horizontal acquisition of hydrogen conversion ability and other habitat adaptations in Hydrogenovibrio crunogenus strains.</title>
        <authorList>
            <person name="Gonnella G."/>
            <person name="Adam N."/>
            <person name="Perner M."/>
        </authorList>
    </citation>
    <scope>NUCLEOTIDE SEQUENCE [LARGE SCALE GENOMIC DNA]</scope>
    <source>
        <strain evidence="6 7">SP-41</strain>
    </source>
</reference>
<dbReference type="PANTHER" id="PTHR34535">
    <property type="entry name" value="HYDROGENASE MATURATION FACTOR HYPA"/>
    <property type="match status" value="1"/>
</dbReference>
<keyword evidence="7" id="KW-1185">Reference proteome</keyword>
<dbReference type="AlphaFoldDB" id="A0A4P7P2J3"/>
<evidence type="ECO:0000313" key="6">
    <source>
        <dbReference type="EMBL" id="QBZ84085.1"/>
    </source>
</evidence>
<gene>
    <name evidence="6" type="primary">hypA_2</name>
    <name evidence="5" type="synonym">hypA</name>
    <name evidence="6" type="ORF">GHNINEIG_02160</name>
</gene>
<dbReference type="Gene3D" id="3.30.2320.80">
    <property type="match status" value="1"/>
</dbReference>
<evidence type="ECO:0000256" key="5">
    <source>
        <dbReference type="HAMAP-Rule" id="MF_00213"/>
    </source>
</evidence>
<evidence type="ECO:0000256" key="3">
    <source>
        <dbReference type="ARBA" id="ARBA00022723"/>
    </source>
</evidence>
<comment type="similarity">
    <text evidence="1 5">Belongs to the HypA/HybF family.</text>
</comment>
<name>A0A4P7P2J3_9GAMM</name>
<keyword evidence="2 5" id="KW-0533">Nickel</keyword>
<proteinExistence type="inferred from homology"/>
<dbReference type="HAMAP" id="MF_00213">
    <property type="entry name" value="HypA_HybF"/>
    <property type="match status" value="1"/>
</dbReference>
<dbReference type="GO" id="GO:0016151">
    <property type="term" value="F:nickel cation binding"/>
    <property type="evidence" value="ECO:0007669"/>
    <property type="project" value="UniProtKB-UniRule"/>
</dbReference>
<dbReference type="EMBL" id="CP032096">
    <property type="protein sequence ID" value="QBZ84085.1"/>
    <property type="molecule type" value="Genomic_DNA"/>
</dbReference>
<keyword evidence="4 5" id="KW-0862">Zinc</keyword>
<sequence>MHEYSIVQALIEQCESLAQEHRACQVSKVSVKVGQLSGVEPYLLQTAFEAFKKTSEVCRRAELDMQIQAVEVFCLGCGETNRLSEHHYVCPACQSDRVTITDGKEMFLMQLEMA</sequence>
<comment type="function">
    <text evidence="5">Involved in the maturation of [NiFe] hydrogenases. Required for nickel insertion into the metal center of the hydrogenase.</text>
</comment>
<dbReference type="PROSITE" id="PS01249">
    <property type="entry name" value="HYPA"/>
    <property type="match status" value="1"/>
</dbReference>
<dbReference type="GO" id="GO:0008270">
    <property type="term" value="F:zinc ion binding"/>
    <property type="evidence" value="ECO:0007669"/>
    <property type="project" value="UniProtKB-UniRule"/>
</dbReference>
<accession>A0A4P7P2J3</accession>
<dbReference type="GO" id="GO:0051604">
    <property type="term" value="P:protein maturation"/>
    <property type="evidence" value="ECO:0007669"/>
    <property type="project" value="InterPro"/>
</dbReference>
<dbReference type="InterPro" id="IPR020538">
    <property type="entry name" value="Hydgase_Ni_incorp_HypA/HybF_CS"/>
</dbReference>
<evidence type="ECO:0000256" key="4">
    <source>
        <dbReference type="ARBA" id="ARBA00022833"/>
    </source>
</evidence>
<organism evidence="6 7">
    <name type="scientific">Hydrogenovibrio crunogenus</name>
    <dbReference type="NCBI Taxonomy" id="39765"/>
    <lineage>
        <taxon>Bacteria</taxon>
        <taxon>Pseudomonadati</taxon>
        <taxon>Pseudomonadota</taxon>
        <taxon>Gammaproteobacteria</taxon>
        <taxon>Thiotrichales</taxon>
        <taxon>Piscirickettsiaceae</taxon>
        <taxon>Hydrogenovibrio</taxon>
    </lineage>
</organism>
<dbReference type="PIRSF" id="PIRSF004761">
    <property type="entry name" value="Hydrgn_mat_HypA"/>
    <property type="match status" value="1"/>
</dbReference>
<feature type="binding site" evidence="5">
    <location>
        <position position="2"/>
    </location>
    <ligand>
        <name>Ni(2+)</name>
        <dbReference type="ChEBI" id="CHEBI:49786"/>
    </ligand>
</feature>
<evidence type="ECO:0000313" key="7">
    <source>
        <dbReference type="Proteomes" id="UP000296201"/>
    </source>
</evidence>
<dbReference type="Pfam" id="PF01155">
    <property type="entry name" value="HypA"/>
    <property type="match status" value="1"/>
</dbReference>
<protein>
    <recommendedName>
        <fullName evidence="5">Hydrogenase maturation factor HypA</fullName>
    </recommendedName>
</protein>